<dbReference type="Gene3D" id="6.10.140.2220">
    <property type="match status" value="1"/>
</dbReference>
<dbReference type="EMBL" id="JAOTPV010000004">
    <property type="protein sequence ID" value="KAJ4483634.1"/>
    <property type="molecule type" value="Genomic_DNA"/>
</dbReference>
<protein>
    <recommendedName>
        <fullName evidence="5">MYND-type domain-containing protein</fullName>
    </recommendedName>
</protein>
<keyword evidence="8" id="KW-1185">Reference proteome</keyword>
<evidence type="ECO:0000256" key="2">
    <source>
        <dbReference type="ARBA" id="ARBA00022771"/>
    </source>
</evidence>
<keyword evidence="1" id="KW-0479">Metal-binding</keyword>
<keyword evidence="2 4" id="KW-0863">Zinc-finger</keyword>
<accession>A0A9W9DSK3</accession>
<evidence type="ECO:0000256" key="3">
    <source>
        <dbReference type="ARBA" id="ARBA00022833"/>
    </source>
</evidence>
<keyword evidence="3" id="KW-0862">Zinc</keyword>
<sequence length="642" mass="71924">MSRSHSALDRTITTKSTKWAKLISKNPTRTVTALYIGPNGTTNSHGDNGEDFIFAMDAVRRVAEVLSRVTVYPSNSGEDIGRSSEERDLRKELEGLINAGVVEALCWNVIHLKGDTMADDAMSAFYPPFVILYFVVIGMNLGEHDGHDEQKGNDVDRRAMRVIMDKWEEMTNRWWKEPQHTLKQDATHEPERLLVSRLMGYLLLGNSSMYSEILQPSSHTLSLITRHWAHCTSASIARLNLSILRSVIFFKFSQNVQEYLKDHDKPSMAFFLEAIYTGINNPSIVSAPFGETQTSPQKLIQIMSSHLALGDASYAAEDLGFCHDLYIGLREYAASSSDSSDFNDFTDTLRNSETYWRNALALMQVKNSDNSTRTEKEVSVAVLNLALKLILQQPVHEVAQLARTWVTVGLFNVLDDTMEELVKVPGATRLLTFFYTTIKESCLSSAFPLDVLQLLKNDFPRQRAVGAVMRYESEQINNQQKQLLATGVEDNVEEPELPDAEDPIWINGLWQAMGWVEGVCHRDLHGREQAKKGAEEQTSEVEISSILCARRSCGKKAVSKCSSCKEFWYCGVECQKLDWKEHKIICKNNFAAPYMQTIRVGTKKLTGGNAAKLGLIGLGPNDSDSNTSENNTVTAVDRLKGL</sequence>
<evidence type="ECO:0000256" key="4">
    <source>
        <dbReference type="PROSITE-ProRule" id="PRU00134"/>
    </source>
</evidence>
<gene>
    <name evidence="7" type="ORF">J3R30DRAFT_3450224</name>
    <name evidence="6" type="ORF">J3R30DRAFT_3527082</name>
</gene>
<dbReference type="EMBL" id="JAOTPV010000022">
    <property type="protein sequence ID" value="KAJ4471603.1"/>
    <property type="molecule type" value="Genomic_DNA"/>
</dbReference>
<organism evidence="7 8">
    <name type="scientific">Lentinula aciculospora</name>
    <dbReference type="NCBI Taxonomy" id="153920"/>
    <lineage>
        <taxon>Eukaryota</taxon>
        <taxon>Fungi</taxon>
        <taxon>Dikarya</taxon>
        <taxon>Basidiomycota</taxon>
        <taxon>Agaricomycotina</taxon>
        <taxon>Agaricomycetes</taxon>
        <taxon>Agaricomycetidae</taxon>
        <taxon>Agaricales</taxon>
        <taxon>Marasmiineae</taxon>
        <taxon>Omphalotaceae</taxon>
        <taxon>Lentinula</taxon>
    </lineage>
</organism>
<evidence type="ECO:0000313" key="7">
    <source>
        <dbReference type="EMBL" id="KAJ4483634.1"/>
    </source>
</evidence>
<dbReference type="Proteomes" id="UP001150266">
    <property type="component" value="Unassembled WGS sequence"/>
</dbReference>
<evidence type="ECO:0000256" key="1">
    <source>
        <dbReference type="ARBA" id="ARBA00022723"/>
    </source>
</evidence>
<dbReference type="Pfam" id="PF01753">
    <property type="entry name" value="zf-MYND"/>
    <property type="match status" value="1"/>
</dbReference>
<proteinExistence type="predicted"/>
<evidence type="ECO:0000313" key="8">
    <source>
        <dbReference type="Proteomes" id="UP001150266"/>
    </source>
</evidence>
<evidence type="ECO:0000259" key="5">
    <source>
        <dbReference type="PROSITE" id="PS50865"/>
    </source>
</evidence>
<evidence type="ECO:0000313" key="6">
    <source>
        <dbReference type="EMBL" id="KAJ4471603.1"/>
    </source>
</evidence>
<dbReference type="GO" id="GO:0008270">
    <property type="term" value="F:zinc ion binding"/>
    <property type="evidence" value="ECO:0007669"/>
    <property type="project" value="UniProtKB-KW"/>
</dbReference>
<dbReference type="AlphaFoldDB" id="A0A9W9DSK3"/>
<feature type="domain" description="MYND-type" evidence="5">
    <location>
        <begin position="550"/>
        <end position="586"/>
    </location>
</feature>
<name>A0A9W9DSK3_9AGAR</name>
<comment type="caution">
    <text evidence="7">The sequence shown here is derived from an EMBL/GenBank/DDBJ whole genome shotgun (WGS) entry which is preliminary data.</text>
</comment>
<reference evidence="7" key="1">
    <citation type="submission" date="2022-08" db="EMBL/GenBank/DDBJ databases">
        <title>A Global Phylogenomic Analysis of the Shiitake Genus Lentinula.</title>
        <authorList>
            <consortium name="DOE Joint Genome Institute"/>
            <person name="Sierra-Patev S."/>
            <person name="Min B."/>
            <person name="Naranjo-Ortiz M."/>
            <person name="Looney B."/>
            <person name="Konkel Z."/>
            <person name="Slot J.C."/>
            <person name="Sakamoto Y."/>
            <person name="Steenwyk J.L."/>
            <person name="Rokas A."/>
            <person name="Carro J."/>
            <person name="Camarero S."/>
            <person name="Ferreira P."/>
            <person name="Molpeceres G."/>
            <person name="Ruiz-Duenas F.J."/>
            <person name="Serrano A."/>
            <person name="Henrissat B."/>
            <person name="Drula E."/>
            <person name="Hughes K.W."/>
            <person name="Mata J.L."/>
            <person name="Ishikawa N.K."/>
            <person name="Vargas-Isla R."/>
            <person name="Ushijima S."/>
            <person name="Smith C.A."/>
            <person name="Ahrendt S."/>
            <person name="Andreopoulos W."/>
            <person name="He G."/>
            <person name="Labutti K."/>
            <person name="Lipzen A."/>
            <person name="Ng V."/>
            <person name="Riley R."/>
            <person name="Sandor L."/>
            <person name="Barry K."/>
            <person name="Martinez A.T."/>
            <person name="Xiao Y."/>
            <person name="Gibbons J.G."/>
            <person name="Terashima K."/>
            <person name="Grigoriev I.V."/>
            <person name="Hibbett D.S."/>
        </authorList>
    </citation>
    <scope>NUCLEOTIDE SEQUENCE</scope>
    <source>
        <strain evidence="7">JLM2183</strain>
    </source>
</reference>
<dbReference type="PROSITE" id="PS50865">
    <property type="entry name" value="ZF_MYND_2"/>
    <property type="match status" value="1"/>
</dbReference>
<dbReference type="SUPFAM" id="SSF144232">
    <property type="entry name" value="HIT/MYND zinc finger-like"/>
    <property type="match status" value="1"/>
</dbReference>
<dbReference type="OrthoDB" id="432970at2759"/>
<dbReference type="InterPro" id="IPR002893">
    <property type="entry name" value="Znf_MYND"/>
</dbReference>